<name>A0AAD9HAK7_9PEZI</name>
<proteinExistence type="predicted"/>
<accession>A0AAD9HAK7</accession>
<organism evidence="2 3">
    <name type="scientific">Colletotrichum zoysiae</name>
    <dbReference type="NCBI Taxonomy" id="1216348"/>
    <lineage>
        <taxon>Eukaryota</taxon>
        <taxon>Fungi</taxon>
        <taxon>Dikarya</taxon>
        <taxon>Ascomycota</taxon>
        <taxon>Pezizomycotina</taxon>
        <taxon>Sordariomycetes</taxon>
        <taxon>Hypocreomycetidae</taxon>
        <taxon>Glomerellales</taxon>
        <taxon>Glomerellaceae</taxon>
        <taxon>Colletotrichum</taxon>
        <taxon>Colletotrichum graminicola species complex</taxon>
    </lineage>
</organism>
<dbReference type="AlphaFoldDB" id="A0AAD9HAK7"/>
<gene>
    <name evidence="2" type="ORF">LX32DRAFT_643261</name>
</gene>
<keyword evidence="3" id="KW-1185">Reference proteome</keyword>
<evidence type="ECO:0000313" key="3">
    <source>
        <dbReference type="Proteomes" id="UP001232148"/>
    </source>
</evidence>
<protein>
    <recommendedName>
        <fullName evidence="4">Secreted protein</fullName>
    </recommendedName>
</protein>
<dbReference type="EMBL" id="MU842953">
    <property type="protein sequence ID" value="KAK2024816.1"/>
    <property type="molecule type" value="Genomic_DNA"/>
</dbReference>
<evidence type="ECO:0000313" key="2">
    <source>
        <dbReference type="EMBL" id="KAK2024816.1"/>
    </source>
</evidence>
<dbReference type="Proteomes" id="UP001232148">
    <property type="component" value="Unassembled WGS sequence"/>
</dbReference>
<reference evidence="2" key="1">
    <citation type="submission" date="2021-06" db="EMBL/GenBank/DDBJ databases">
        <title>Comparative genomics, transcriptomics and evolutionary studies reveal genomic signatures of adaptation to plant cell wall in hemibiotrophic fungi.</title>
        <authorList>
            <consortium name="DOE Joint Genome Institute"/>
            <person name="Baroncelli R."/>
            <person name="Diaz J.F."/>
            <person name="Benocci T."/>
            <person name="Peng M."/>
            <person name="Battaglia E."/>
            <person name="Haridas S."/>
            <person name="Andreopoulos W."/>
            <person name="Labutti K."/>
            <person name="Pangilinan J."/>
            <person name="Floch G.L."/>
            <person name="Makela M.R."/>
            <person name="Henrissat B."/>
            <person name="Grigoriev I.V."/>
            <person name="Crouch J.A."/>
            <person name="De Vries R.P."/>
            <person name="Sukno S.A."/>
            <person name="Thon M.R."/>
        </authorList>
    </citation>
    <scope>NUCLEOTIDE SEQUENCE</scope>
    <source>
        <strain evidence="2">MAFF235873</strain>
    </source>
</reference>
<sequence>MMLPSCFWFVRFEMLMRVLLSSRFPLLSGTSARLAVAFPNTSLCMVPCTRKRPADGLPPLGIVLLLSSAEMVCL</sequence>
<comment type="caution">
    <text evidence="2">The sequence shown here is derived from an EMBL/GenBank/DDBJ whole genome shotgun (WGS) entry which is preliminary data.</text>
</comment>
<keyword evidence="1" id="KW-0732">Signal</keyword>
<feature type="signal peptide" evidence="1">
    <location>
        <begin position="1"/>
        <end position="21"/>
    </location>
</feature>
<feature type="chain" id="PRO_5042265993" description="Secreted protein" evidence="1">
    <location>
        <begin position="22"/>
        <end position="74"/>
    </location>
</feature>
<evidence type="ECO:0000256" key="1">
    <source>
        <dbReference type="SAM" id="SignalP"/>
    </source>
</evidence>
<evidence type="ECO:0008006" key="4">
    <source>
        <dbReference type="Google" id="ProtNLM"/>
    </source>
</evidence>